<dbReference type="Proteomes" id="UP000241769">
    <property type="component" value="Unassembled WGS sequence"/>
</dbReference>
<comment type="caution">
    <text evidence="1">The sequence shown here is derived from an EMBL/GenBank/DDBJ whole genome shotgun (WGS) entry which is preliminary data.</text>
</comment>
<organism evidence="1 2">
    <name type="scientific">Planoprotostelium fungivorum</name>
    <dbReference type="NCBI Taxonomy" id="1890364"/>
    <lineage>
        <taxon>Eukaryota</taxon>
        <taxon>Amoebozoa</taxon>
        <taxon>Evosea</taxon>
        <taxon>Variosea</taxon>
        <taxon>Cavosteliida</taxon>
        <taxon>Cavosteliaceae</taxon>
        <taxon>Planoprotostelium</taxon>
    </lineage>
</organism>
<evidence type="ECO:0000313" key="2">
    <source>
        <dbReference type="Proteomes" id="UP000241769"/>
    </source>
</evidence>
<dbReference type="InParanoid" id="A0A2P6P095"/>
<reference evidence="1 2" key="1">
    <citation type="journal article" date="2018" name="Genome Biol. Evol.">
        <title>Multiple Roots of Fruiting Body Formation in Amoebozoa.</title>
        <authorList>
            <person name="Hillmann F."/>
            <person name="Forbes G."/>
            <person name="Novohradska S."/>
            <person name="Ferling I."/>
            <person name="Riege K."/>
            <person name="Groth M."/>
            <person name="Westermann M."/>
            <person name="Marz M."/>
            <person name="Spaller T."/>
            <person name="Winckler T."/>
            <person name="Schaap P."/>
            <person name="Glockner G."/>
        </authorList>
    </citation>
    <scope>NUCLEOTIDE SEQUENCE [LARGE SCALE GENOMIC DNA]</scope>
    <source>
        <strain evidence="1 2">Jena</strain>
    </source>
</reference>
<accession>A0A2P6P095</accession>
<proteinExistence type="predicted"/>
<evidence type="ECO:0000313" key="1">
    <source>
        <dbReference type="EMBL" id="PRP89635.1"/>
    </source>
</evidence>
<protein>
    <submittedName>
        <fullName evidence="1">Uncharacterized protein</fullName>
    </submittedName>
</protein>
<sequence length="74" mass="8267">MTLLCTMIPEERLPKLIIGPVRRDRYDKQDDTGCPTVEKIQIDSQSSSKAVKLFMASMNSKGSQTCTLAVPYTE</sequence>
<keyword evidence="2" id="KW-1185">Reference proteome</keyword>
<dbReference type="EMBL" id="MDYQ01000002">
    <property type="protein sequence ID" value="PRP89635.1"/>
    <property type="molecule type" value="Genomic_DNA"/>
</dbReference>
<name>A0A2P6P095_9EUKA</name>
<dbReference type="AlphaFoldDB" id="A0A2P6P095"/>
<gene>
    <name evidence="1" type="ORF">PROFUN_00899</name>
</gene>